<feature type="chain" id="PRO_5045527451" evidence="1">
    <location>
        <begin position="28"/>
        <end position="66"/>
    </location>
</feature>
<organism evidence="2 3">
    <name type="scientific">Sabulicella glaciei</name>
    <dbReference type="NCBI Taxonomy" id="2984948"/>
    <lineage>
        <taxon>Bacteria</taxon>
        <taxon>Pseudomonadati</taxon>
        <taxon>Pseudomonadota</taxon>
        <taxon>Alphaproteobacteria</taxon>
        <taxon>Acetobacterales</taxon>
        <taxon>Acetobacteraceae</taxon>
        <taxon>Sabulicella</taxon>
    </lineage>
</organism>
<protein>
    <submittedName>
        <fullName evidence="2">Uncharacterized protein</fullName>
    </submittedName>
</protein>
<dbReference type="Proteomes" id="UP001526430">
    <property type="component" value="Unassembled WGS sequence"/>
</dbReference>
<gene>
    <name evidence="2" type="ORF">OF850_06850</name>
</gene>
<accession>A0ABT3NT52</accession>
<name>A0ABT3NT52_9PROT</name>
<evidence type="ECO:0000256" key="1">
    <source>
        <dbReference type="SAM" id="SignalP"/>
    </source>
</evidence>
<evidence type="ECO:0000313" key="3">
    <source>
        <dbReference type="Proteomes" id="UP001526430"/>
    </source>
</evidence>
<proteinExistence type="predicted"/>
<dbReference type="EMBL" id="JAPFQI010000003">
    <property type="protein sequence ID" value="MCW8085337.1"/>
    <property type="molecule type" value="Genomic_DNA"/>
</dbReference>
<evidence type="ECO:0000313" key="2">
    <source>
        <dbReference type="EMBL" id="MCW8085337.1"/>
    </source>
</evidence>
<keyword evidence="1" id="KW-0732">Signal</keyword>
<keyword evidence="3" id="KW-1185">Reference proteome</keyword>
<sequence>MLFSQLTRKAAVLALAGGSALALSACAYVERDRPSAPNPQATVVVPQTPSAAVVTPVPSSPTIMVR</sequence>
<comment type="caution">
    <text evidence="2">The sequence shown here is derived from an EMBL/GenBank/DDBJ whole genome shotgun (WGS) entry which is preliminary data.</text>
</comment>
<reference evidence="2 3" key="1">
    <citation type="submission" date="2022-10" db="EMBL/GenBank/DDBJ databases">
        <title>Roseococcus glaciei nov., sp. nov., isolated from glacier.</title>
        <authorList>
            <person name="Liu Q."/>
            <person name="Xin Y.-H."/>
        </authorList>
    </citation>
    <scope>NUCLEOTIDE SEQUENCE [LARGE SCALE GENOMIC DNA]</scope>
    <source>
        <strain evidence="2 3">MDT2-1-1</strain>
    </source>
</reference>
<feature type="signal peptide" evidence="1">
    <location>
        <begin position="1"/>
        <end position="27"/>
    </location>
</feature>
<dbReference type="RefSeq" id="WP_301589217.1">
    <property type="nucleotide sequence ID" value="NZ_JAPFQI010000003.1"/>
</dbReference>